<dbReference type="RefSeq" id="WP_103552032.1">
    <property type="nucleotide sequence ID" value="NZ_KZ626898.1"/>
</dbReference>
<name>A0A2I0SJE5_9ACTN</name>
<evidence type="ECO:0008006" key="3">
    <source>
        <dbReference type="Google" id="ProtNLM"/>
    </source>
</evidence>
<dbReference type="Proteomes" id="UP000236178">
    <property type="component" value="Unassembled WGS sequence"/>
</dbReference>
<reference evidence="1 2" key="1">
    <citation type="submission" date="2017-12" db="EMBL/GenBank/DDBJ databases">
        <title>Streptomyces populusis sp. nov., a novel endophytic actinobacterium isolated from stems of Populus adenopoda Maxim.</title>
        <authorList>
            <person name="Wang Z."/>
        </authorList>
    </citation>
    <scope>NUCLEOTIDE SEQUENCE [LARGE SCALE GENOMIC DNA]</scope>
    <source>
        <strain evidence="1 2">A249</strain>
    </source>
</reference>
<evidence type="ECO:0000313" key="2">
    <source>
        <dbReference type="Proteomes" id="UP000236178"/>
    </source>
</evidence>
<dbReference type="InterPro" id="IPR028957">
    <property type="entry name" value="Imm50"/>
</dbReference>
<evidence type="ECO:0000313" key="1">
    <source>
        <dbReference type="EMBL" id="PKT70029.1"/>
    </source>
</evidence>
<proteinExistence type="predicted"/>
<gene>
    <name evidence="1" type="ORF">CW362_26330</name>
</gene>
<accession>A0A2I0SJE5</accession>
<dbReference type="Pfam" id="PF15594">
    <property type="entry name" value="Imm50"/>
    <property type="match status" value="1"/>
</dbReference>
<keyword evidence="2" id="KW-1185">Reference proteome</keyword>
<dbReference type="OrthoDB" id="2867502at2"/>
<organism evidence="1 2">
    <name type="scientific">Streptomyces populi</name>
    <dbReference type="NCBI Taxonomy" id="2058924"/>
    <lineage>
        <taxon>Bacteria</taxon>
        <taxon>Bacillati</taxon>
        <taxon>Actinomycetota</taxon>
        <taxon>Actinomycetes</taxon>
        <taxon>Kitasatosporales</taxon>
        <taxon>Streptomycetaceae</taxon>
        <taxon>Streptomyces</taxon>
    </lineage>
</organism>
<sequence>MTVEKFLVNPEDLRSLYGRIPRLAGIRVRSVNLNWRGPTVTLRVDLPSFPESAPREWVDAGFDTVQCQFQFLAVERISLADWTPPALGGLEMAPHGIERRMRVAFRGDGLSLEFDCSESVRVGHVSAFKTAENGLDDGGHLFMSRIDARRHSSLPGTQDRTFYER</sequence>
<dbReference type="EMBL" id="PJOS01000059">
    <property type="protein sequence ID" value="PKT70029.1"/>
    <property type="molecule type" value="Genomic_DNA"/>
</dbReference>
<protein>
    <recommendedName>
        <fullName evidence="3">Immunity protein 50 of polymorphic toxin system</fullName>
    </recommendedName>
</protein>
<comment type="caution">
    <text evidence="1">The sequence shown here is derived from an EMBL/GenBank/DDBJ whole genome shotgun (WGS) entry which is preliminary data.</text>
</comment>
<dbReference type="AlphaFoldDB" id="A0A2I0SJE5"/>